<protein>
    <submittedName>
        <fullName evidence="1">Uncharacterized protein</fullName>
    </submittedName>
</protein>
<sequence length="28" mass="3339">MELDEKYPDIHMEGEIKYAKLVIGWKDS</sequence>
<reference evidence="2" key="1">
    <citation type="journal article" date="2011" name="Proc. Natl. Acad. Sci. U.S.A.">
        <title>Genomic insights into the physiology and ecology of the marine filamentous cyanobacterium Lyngbya majuscula.</title>
        <authorList>
            <person name="Jones A.C."/>
            <person name="Monroe E.A."/>
            <person name="Podell S."/>
            <person name="Hess W.R."/>
            <person name="Klages S."/>
            <person name="Esquenazi E."/>
            <person name="Niessen S."/>
            <person name="Hoover H."/>
            <person name="Rothmann M."/>
            <person name="Lasken R.S."/>
            <person name="Yates J.R.III."/>
            <person name="Reinhardt R."/>
            <person name="Kube M."/>
            <person name="Burkart M.D."/>
            <person name="Allen E.E."/>
            <person name="Dorrestein P.C."/>
            <person name="Gerwick W.H."/>
            <person name="Gerwick L."/>
        </authorList>
    </citation>
    <scope>NUCLEOTIDE SEQUENCE [LARGE SCALE GENOMIC DNA]</scope>
    <source>
        <strain evidence="2">3L</strain>
    </source>
</reference>
<evidence type="ECO:0000313" key="1">
    <source>
        <dbReference type="EMBL" id="EGJ29203.1"/>
    </source>
</evidence>
<dbReference type="Proteomes" id="UP000003959">
    <property type="component" value="Unassembled WGS sequence"/>
</dbReference>
<name>F4Y1R1_9CYAN</name>
<evidence type="ECO:0000313" key="2">
    <source>
        <dbReference type="Proteomes" id="UP000003959"/>
    </source>
</evidence>
<gene>
    <name evidence="1" type="ORF">LYNGBM3L_66850</name>
</gene>
<dbReference type="EMBL" id="GL890970">
    <property type="protein sequence ID" value="EGJ29203.1"/>
    <property type="molecule type" value="Genomic_DNA"/>
</dbReference>
<organism evidence="1 2">
    <name type="scientific">Moorena producens 3L</name>
    <dbReference type="NCBI Taxonomy" id="489825"/>
    <lineage>
        <taxon>Bacteria</taxon>
        <taxon>Bacillati</taxon>
        <taxon>Cyanobacteriota</taxon>
        <taxon>Cyanophyceae</taxon>
        <taxon>Coleofasciculales</taxon>
        <taxon>Coleofasciculaceae</taxon>
        <taxon>Moorena</taxon>
    </lineage>
</organism>
<keyword evidence="2" id="KW-1185">Reference proteome</keyword>
<dbReference type="AlphaFoldDB" id="F4Y1R1"/>
<proteinExistence type="predicted"/>
<accession>F4Y1R1</accession>
<dbReference type="HOGENOM" id="CLU_3412699_0_0_3"/>